<evidence type="ECO:0000256" key="16">
    <source>
        <dbReference type="ARBA" id="ARBA00023264"/>
    </source>
</evidence>
<comment type="pathway">
    <text evidence="3">Phospholipid metabolism; CDP-diacylglycerol degradation; phosphatidate from CDP-diacylglycerol: step 1/1.</text>
</comment>
<accession>A0A9X4LJ03</accession>
<keyword evidence="8" id="KW-1003">Cell membrane</keyword>
<evidence type="ECO:0000256" key="3">
    <source>
        <dbReference type="ARBA" id="ARBA00004927"/>
    </source>
</evidence>
<keyword evidence="10" id="KW-0812">Transmembrane</keyword>
<dbReference type="GO" id="GO:0008654">
    <property type="term" value="P:phospholipid biosynthetic process"/>
    <property type="evidence" value="ECO:0007669"/>
    <property type="project" value="UniProtKB-KW"/>
</dbReference>
<dbReference type="SUPFAM" id="SSF54197">
    <property type="entry name" value="HIT-like"/>
    <property type="match status" value="1"/>
</dbReference>
<evidence type="ECO:0000256" key="19">
    <source>
        <dbReference type="SAM" id="MobiDB-lite"/>
    </source>
</evidence>
<comment type="similarity">
    <text evidence="5">Belongs to the Cdh family.</text>
</comment>
<proteinExistence type="inferred from homology"/>
<evidence type="ECO:0000256" key="17">
    <source>
        <dbReference type="ARBA" id="ARBA00032888"/>
    </source>
</evidence>
<dbReference type="Pfam" id="PF02611">
    <property type="entry name" value="CDH"/>
    <property type="match status" value="1"/>
</dbReference>
<evidence type="ECO:0000256" key="9">
    <source>
        <dbReference type="ARBA" id="ARBA00022516"/>
    </source>
</evidence>
<dbReference type="AlphaFoldDB" id="A0A9X4LJ03"/>
<reference evidence="20" key="1">
    <citation type="submission" date="2019-02" db="EMBL/GenBank/DDBJ databases">
        <title>Draft genome of the type strain Pelomonas aquatica CCUG 52575T.</title>
        <authorList>
            <person name="Gomila M."/>
            <person name="Lalucat J."/>
        </authorList>
    </citation>
    <scope>NUCLEOTIDE SEQUENCE</scope>
    <source>
        <strain evidence="20">CCUG 52575</strain>
    </source>
</reference>
<name>A0A9X4LJ03_9BURK</name>
<evidence type="ECO:0000256" key="6">
    <source>
        <dbReference type="ARBA" id="ARBA00012375"/>
    </source>
</evidence>
<dbReference type="PIRSF" id="PIRSF001273">
    <property type="entry name" value="CDH"/>
    <property type="match status" value="1"/>
</dbReference>
<evidence type="ECO:0000256" key="10">
    <source>
        <dbReference type="ARBA" id="ARBA00022692"/>
    </source>
</evidence>
<evidence type="ECO:0000256" key="1">
    <source>
        <dbReference type="ARBA" id="ARBA00001007"/>
    </source>
</evidence>
<comment type="subcellular location">
    <subcellularLocation>
        <location evidence="2">Cell membrane</location>
        <topology evidence="2">Single-pass membrane protein</topology>
    </subcellularLocation>
</comment>
<evidence type="ECO:0000313" key="21">
    <source>
        <dbReference type="Proteomes" id="UP001152766"/>
    </source>
</evidence>
<comment type="caution">
    <text evidence="20">The sequence shown here is derived from an EMBL/GenBank/DDBJ whole genome shotgun (WGS) entry which is preliminary data.</text>
</comment>
<keyword evidence="12" id="KW-1133">Transmembrane helix</keyword>
<dbReference type="Proteomes" id="UP001152766">
    <property type="component" value="Unassembled WGS sequence"/>
</dbReference>
<evidence type="ECO:0000256" key="15">
    <source>
        <dbReference type="ARBA" id="ARBA00023209"/>
    </source>
</evidence>
<keyword evidence="16" id="KW-1208">Phospholipid metabolism</keyword>
<dbReference type="InterPro" id="IPR036265">
    <property type="entry name" value="HIT-like_sf"/>
</dbReference>
<dbReference type="GO" id="GO:0005886">
    <property type="term" value="C:plasma membrane"/>
    <property type="evidence" value="ECO:0007669"/>
    <property type="project" value="UniProtKB-SubCell"/>
</dbReference>
<evidence type="ECO:0000256" key="13">
    <source>
        <dbReference type="ARBA" id="ARBA00023098"/>
    </source>
</evidence>
<dbReference type="EMBL" id="SGUG01000047">
    <property type="protein sequence ID" value="MDG0864976.1"/>
    <property type="molecule type" value="Genomic_DNA"/>
</dbReference>
<keyword evidence="21" id="KW-1185">Reference proteome</keyword>
<protein>
    <recommendedName>
        <fullName evidence="7">CDP-diacylglycerol pyrophosphatase</fullName>
        <ecNumber evidence="6">3.6.1.26</ecNumber>
    </recommendedName>
    <alternativeName>
        <fullName evidence="17">CDP-diacylglycerol phosphatidylhydrolase</fullName>
    </alternativeName>
    <alternativeName>
        <fullName evidence="18">CDP-diglyceride hydrolase</fullName>
    </alternativeName>
</protein>
<evidence type="ECO:0000256" key="8">
    <source>
        <dbReference type="ARBA" id="ARBA00022475"/>
    </source>
</evidence>
<evidence type="ECO:0000256" key="5">
    <source>
        <dbReference type="ARBA" id="ARBA00006435"/>
    </source>
</evidence>
<keyword evidence="11" id="KW-0378">Hydrolase</keyword>
<feature type="region of interest" description="Disordered" evidence="19">
    <location>
        <begin position="1"/>
        <end position="20"/>
    </location>
</feature>
<dbReference type="EC" id="3.6.1.26" evidence="6"/>
<dbReference type="InterPro" id="IPR003763">
    <property type="entry name" value="CDP-diacylglyc_Pase"/>
</dbReference>
<sequence length="301" mass="32012">MRRRGGFTGPRQGVRGGPPKLPAPNPPCCAACAGTVFPMRLHVLAAALALLTASGQALADRDVLWKIIDGGCVPGAASGQIPPPCKRVEMPAGREYGWAVMKDIRGVLQYLLLPTARISGIESAELLKAGTPNFFAQAWHARDLLDQLNGRPLPRDAVSLTLNPVRRRTQDQFHIHISCTQPELRARLLAAESELSTNWAPLPGGWLRHGWLVRRVDGEALDGVNPITDIAAHVPGAVDDMGSVGIGVVAMSFKGGKPGFVLMATRSDDADLSSGLAEHDIQDHDCAIVKAESDTASPAAR</sequence>
<evidence type="ECO:0000256" key="4">
    <source>
        <dbReference type="ARBA" id="ARBA00005189"/>
    </source>
</evidence>
<gene>
    <name evidence="20" type="ORF">EXJ73_21170</name>
</gene>
<evidence type="ECO:0000256" key="18">
    <source>
        <dbReference type="ARBA" id="ARBA00032892"/>
    </source>
</evidence>
<organism evidence="20 21">
    <name type="scientific">Pelomonas aquatica</name>
    <dbReference type="NCBI Taxonomy" id="431058"/>
    <lineage>
        <taxon>Bacteria</taxon>
        <taxon>Pseudomonadati</taxon>
        <taxon>Pseudomonadota</taxon>
        <taxon>Betaproteobacteria</taxon>
        <taxon>Burkholderiales</taxon>
        <taxon>Sphaerotilaceae</taxon>
        <taxon>Roseateles</taxon>
    </lineage>
</organism>
<dbReference type="Gene3D" id="3.30.428.30">
    <property type="entry name" value="HIT family - CDH-like"/>
    <property type="match status" value="1"/>
</dbReference>
<keyword evidence="9" id="KW-0444">Lipid biosynthesis</keyword>
<keyword evidence="14" id="KW-0472">Membrane</keyword>
<keyword evidence="13" id="KW-0443">Lipid metabolism</keyword>
<evidence type="ECO:0000256" key="7">
    <source>
        <dbReference type="ARBA" id="ARBA00019608"/>
    </source>
</evidence>
<evidence type="ECO:0000256" key="11">
    <source>
        <dbReference type="ARBA" id="ARBA00022801"/>
    </source>
</evidence>
<evidence type="ECO:0000313" key="20">
    <source>
        <dbReference type="EMBL" id="MDG0864976.1"/>
    </source>
</evidence>
<dbReference type="GO" id="GO:0008715">
    <property type="term" value="F:CDP-diacylglycerol diphosphatase activity"/>
    <property type="evidence" value="ECO:0007669"/>
    <property type="project" value="UniProtKB-EC"/>
</dbReference>
<evidence type="ECO:0000256" key="2">
    <source>
        <dbReference type="ARBA" id="ARBA00004162"/>
    </source>
</evidence>
<comment type="catalytic activity">
    <reaction evidence="1">
        <text>a CDP-1,2-diacyl-sn-glycerol + H2O = a 1,2-diacyl-sn-glycero-3-phosphate + CMP + 2 H(+)</text>
        <dbReference type="Rhea" id="RHEA:15221"/>
        <dbReference type="ChEBI" id="CHEBI:15377"/>
        <dbReference type="ChEBI" id="CHEBI:15378"/>
        <dbReference type="ChEBI" id="CHEBI:58332"/>
        <dbReference type="ChEBI" id="CHEBI:58608"/>
        <dbReference type="ChEBI" id="CHEBI:60377"/>
        <dbReference type="EC" id="3.6.1.26"/>
    </reaction>
</comment>
<comment type="pathway">
    <text evidence="4">Lipid metabolism.</text>
</comment>
<keyword evidence="15" id="KW-0594">Phospholipid biosynthesis</keyword>
<evidence type="ECO:0000256" key="14">
    <source>
        <dbReference type="ARBA" id="ARBA00023136"/>
    </source>
</evidence>
<evidence type="ECO:0000256" key="12">
    <source>
        <dbReference type="ARBA" id="ARBA00022989"/>
    </source>
</evidence>